<dbReference type="KEGG" id="vg:40069905"/>
<keyword evidence="1" id="KW-0812">Transmembrane</keyword>
<keyword evidence="1" id="KW-0472">Membrane</keyword>
<proteinExistence type="predicted"/>
<organism evidence="2 3">
    <name type="scientific">Arthrobacter phage Galaxy</name>
    <dbReference type="NCBI Taxonomy" id="1772326"/>
    <lineage>
        <taxon>Viruses</taxon>
        <taxon>Duplodnaviria</taxon>
        <taxon>Heunggongvirae</taxon>
        <taxon>Uroviricota</taxon>
        <taxon>Caudoviricetes</taxon>
        <taxon>Galaxyvirus</taxon>
        <taxon>Galaxyvirus galaxy</taxon>
    </lineage>
</organism>
<keyword evidence="1" id="KW-1133">Transmembrane helix</keyword>
<evidence type="ECO:0000313" key="2">
    <source>
        <dbReference type="EMBL" id="ALY08883.1"/>
    </source>
</evidence>
<accession>A0A0U4K735</accession>
<dbReference type="GeneID" id="40069905"/>
<gene>
    <name evidence="2" type="primary">39</name>
    <name evidence="2" type="ORF">GALAXY_39</name>
</gene>
<reference evidence="2 3" key="1">
    <citation type="submission" date="2015-11" db="EMBL/GenBank/DDBJ databases">
        <authorList>
            <person name="Park Y."/>
            <person name="Guerrero C.A."/>
            <person name="Garlena R.A."/>
            <person name="Russell D.A."/>
            <person name="Pope W.H."/>
            <person name="Jacobs-Sera D."/>
            <person name="Hendrix R.W."/>
            <person name="Hatfull G.F."/>
        </authorList>
    </citation>
    <scope>NUCLEOTIDE SEQUENCE [LARGE SCALE GENOMIC DNA]</scope>
</reference>
<sequence>MIDAALGIFELLTALAVMALAGSAAAVLLSAALVALAVVTTRIKQGARNK</sequence>
<dbReference type="EMBL" id="KU160644">
    <property type="protein sequence ID" value="ALY08883.1"/>
    <property type="molecule type" value="Genomic_DNA"/>
</dbReference>
<protein>
    <submittedName>
        <fullName evidence="2">Uncharacterized protein</fullName>
    </submittedName>
</protein>
<feature type="transmembrane region" description="Helical" evidence="1">
    <location>
        <begin position="12"/>
        <end position="40"/>
    </location>
</feature>
<dbReference type="Proteomes" id="UP000223164">
    <property type="component" value="Segment"/>
</dbReference>
<evidence type="ECO:0000313" key="3">
    <source>
        <dbReference type="Proteomes" id="UP000223164"/>
    </source>
</evidence>
<keyword evidence="3" id="KW-1185">Reference proteome</keyword>
<evidence type="ECO:0000256" key="1">
    <source>
        <dbReference type="SAM" id="Phobius"/>
    </source>
</evidence>
<dbReference type="RefSeq" id="YP_009594385.1">
    <property type="nucleotide sequence ID" value="NC_041876.1"/>
</dbReference>
<name>A0A0U4K735_9CAUD</name>